<dbReference type="Proteomes" id="UP001490816">
    <property type="component" value="Unassembled WGS sequence"/>
</dbReference>
<reference evidence="8 9" key="1">
    <citation type="submission" date="2024-03" db="EMBL/GenBank/DDBJ databases">
        <title>Human intestinal bacterial collection.</title>
        <authorList>
            <person name="Pauvert C."/>
            <person name="Hitch T.C.A."/>
            <person name="Clavel T."/>
        </authorList>
    </citation>
    <scope>NUCLEOTIDE SEQUENCE [LARGE SCALE GENOMIC DNA]</scope>
    <source>
        <strain evidence="8 9">CLA-JM-H38</strain>
    </source>
</reference>
<dbReference type="InterPro" id="IPR000223">
    <property type="entry name" value="Pept_S26A_signal_pept_1"/>
</dbReference>
<organism evidence="8 9">
    <name type="scientific">Ruminococcoides intestinale</name>
    <dbReference type="NCBI Taxonomy" id="3133162"/>
    <lineage>
        <taxon>Bacteria</taxon>
        <taxon>Bacillati</taxon>
        <taxon>Bacillota</taxon>
        <taxon>Clostridia</taxon>
        <taxon>Eubacteriales</taxon>
        <taxon>Oscillospiraceae</taxon>
        <taxon>Ruminococcoides</taxon>
    </lineage>
</organism>
<evidence type="ECO:0000313" key="8">
    <source>
        <dbReference type="EMBL" id="MEQ2469854.1"/>
    </source>
</evidence>
<feature type="transmembrane region" description="Helical" evidence="6">
    <location>
        <begin position="63"/>
        <end position="81"/>
    </location>
</feature>
<dbReference type="Gene3D" id="2.10.109.10">
    <property type="entry name" value="Umud Fragment, subunit A"/>
    <property type="match status" value="1"/>
</dbReference>
<keyword evidence="9" id="KW-1185">Reference proteome</keyword>
<gene>
    <name evidence="8" type="primary">lepB</name>
    <name evidence="8" type="ORF">WMO39_05835</name>
</gene>
<sequence length="225" mass="25105">MKKSKNNVNEANMAVLQPEGVNDSSDINPEMYVDKKPSISEKQFLVAKEEGAMSGFYDWVRCILFAISVVVVCLIFLFRLVDVEGRSMNNTLATNDKVIVTNLFYTPQNNDIVVISHGAEYNSPIIKRVIAVAGQTVKVDYDNDQIIVDGVVLDEPYIEGSTYGNNIGDNEIPEVIPEGKIFVMGDNRKDSMDSRSTKIGLIDVDDVIGKAQFVVYPFDHFGYLY</sequence>
<dbReference type="CDD" id="cd06530">
    <property type="entry name" value="S26_SPase_I"/>
    <property type="match status" value="1"/>
</dbReference>
<evidence type="ECO:0000256" key="4">
    <source>
        <dbReference type="ARBA" id="ARBA00013208"/>
    </source>
</evidence>
<dbReference type="RefSeq" id="WP_242956436.1">
    <property type="nucleotide sequence ID" value="NZ_JBBMEZ010000012.1"/>
</dbReference>
<dbReference type="GO" id="GO:0009003">
    <property type="term" value="F:signal peptidase activity"/>
    <property type="evidence" value="ECO:0007669"/>
    <property type="project" value="UniProtKB-EC"/>
</dbReference>
<comment type="subcellular location">
    <subcellularLocation>
        <location evidence="2">Cell membrane</location>
        <topology evidence="2">Single-pass type II membrane protein</topology>
    </subcellularLocation>
    <subcellularLocation>
        <location evidence="6">Membrane</location>
        <topology evidence="6">Single-pass type II membrane protein</topology>
    </subcellularLocation>
</comment>
<dbReference type="InterPro" id="IPR036286">
    <property type="entry name" value="LexA/Signal_pep-like_sf"/>
</dbReference>
<evidence type="ECO:0000259" key="7">
    <source>
        <dbReference type="Pfam" id="PF10502"/>
    </source>
</evidence>
<keyword evidence="5 6" id="KW-0378">Hydrolase</keyword>
<keyword evidence="6" id="KW-0645">Protease</keyword>
<dbReference type="PRINTS" id="PR00727">
    <property type="entry name" value="LEADERPTASE"/>
</dbReference>
<comment type="catalytic activity">
    <reaction evidence="1 6">
        <text>Cleavage of hydrophobic, N-terminal signal or leader sequences from secreted and periplasmic proteins.</text>
        <dbReference type="EC" id="3.4.21.89"/>
    </reaction>
</comment>
<proteinExistence type="inferred from homology"/>
<evidence type="ECO:0000256" key="1">
    <source>
        <dbReference type="ARBA" id="ARBA00000677"/>
    </source>
</evidence>
<feature type="domain" description="Peptidase S26" evidence="7">
    <location>
        <begin position="58"/>
        <end position="216"/>
    </location>
</feature>
<evidence type="ECO:0000256" key="3">
    <source>
        <dbReference type="ARBA" id="ARBA00009370"/>
    </source>
</evidence>
<evidence type="ECO:0000256" key="6">
    <source>
        <dbReference type="RuleBase" id="RU362042"/>
    </source>
</evidence>
<dbReference type="InterPro" id="IPR019533">
    <property type="entry name" value="Peptidase_S26"/>
</dbReference>
<dbReference type="EMBL" id="JBBMEZ010000012">
    <property type="protein sequence ID" value="MEQ2469854.1"/>
    <property type="molecule type" value="Genomic_DNA"/>
</dbReference>
<name>A0ABV1F912_9FIRM</name>
<keyword evidence="6" id="KW-1133">Transmembrane helix</keyword>
<keyword evidence="6" id="KW-0472">Membrane</keyword>
<dbReference type="SUPFAM" id="SSF51306">
    <property type="entry name" value="LexA/Signal peptidase"/>
    <property type="match status" value="1"/>
</dbReference>
<keyword evidence="6" id="KW-0812">Transmembrane</keyword>
<comment type="similarity">
    <text evidence="3 6">Belongs to the peptidase S26 family.</text>
</comment>
<dbReference type="PROSITE" id="PS00761">
    <property type="entry name" value="SPASE_I_3"/>
    <property type="match status" value="1"/>
</dbReference>
<dbReference type="PANTHER" id="PTHR43390:SF1">
    <property type="entry name" value="CHLOROPLAST PROCESSING PEPTIDASE"/>
    <property type="match status" value="1"/>
</dbReference>
<dbReference type="EC" id="3.4.21.89" evidence="4 6"/>
<dbReference type="Pfam" id="PF10502">
    <property type="entry name" value="Peptidase_S26"/>
    <property type="match status" value="1"/>
</dbReference>
<dbReference type="NCBIfam" id="TIGR02227">
    <property type="entry name" value="sigpep_I_bact"/>
    <property type="match status" value="1"/>
</dbReference>
<evidence type="ECO:0000313" key="9">
    <source>
        <dbReference type="Proteomes" id="UP001490816"/>
    </source>
</evidence>
<evidence type="ECO:0000256" key="5">
    <source>
        <dbReference type="ARBA" id="ARBA00022801"/>
    </source>
</evidence>
<evidence type="ECO:0000256" key="2">
    <source>
        <dbReference type="ARBA" id="ARBA00004401"/>
    </source>
</evidence>
<comment type="caution">
    <text evidence="8">The sequence shown here is derived from an EMBL/GenBank/DDBJ whole genome shotgun (WGS) entry which is preliminary data.</text>
</comment>
<accession>A0ABV1F912</accession>
<dbReference type="PANTHER" id="PTHR43390">
    <property type="entry name" value="SIGNAL PEPTIDASE I"/>
    <property type="match status" value="1"/>
</dbReference>
<protein>
    <recommendedName>
        <fullName evidence="4 6">Signal peptidase I</fullName>
        <ecNumber evidence="4 6">3.4.21.89</ecNumber>
    </recommendedName>
</protein>
<dbReference type="InterPro" id="IPR019758">
    <property type="entry name" value="Pept_S26A_signal_pept_1_CS"/>
</dbReference>